<proteinExistence type="predicted"/>
<organism evidence="1">
    <name type="scientific">Anopheles sinensis</name>
    <name type="common">Mosquito</name>
    <dbReference type="NCBI Taxonomy" id="74873"/>
    <lineage>
        <taxon>Eukaryota</taxon>
        <taxon>Metazoa</taxon>
        <taxon>Ecdysozoa</taxon>
        <taxon>Arthropoda</taxon>
        <taxon>Hexapoda</taxon>
        <taxon>Insecta</taxon>
        <taxon>Pterygota</taxon>
        <taxon>Neoptera</taxon>
        <taxon>Endopterygota</taxon>
        <taxon>Diptera</taxon>
        <taxon>Nematocera</taxon>
        <taxon>Culicoidea</taxon>
        <taxon>Culicidae</taxon>
        <taxon>Anophelinae</taxon>
        <taxon>Anopheles</taxon>
    </lineage>
</organism>
<keyword evidence="1" id="KW-0378">Hydrolase</keyword>
<accession>A0A084WC40</accession>
<dbReference type="EMBL" id="ATLV01022555">
    <property type="status" value="NOT_ANNOTATED_CDS"/>
    <property type="molecule type" value="Genomic_DNA"/>
</dbReference>
<evidence type="ECO:0000313" key="1">
    <source>
        <dbReference type="EMBL" id="KFB47784.1"/>
    </source>
</evidence>
<dbReference type="EnsemblMetazoa" id="ASIC015857-RA">
    <property type="protein sequence ID" value="ASIC015857-PA"/>
    <property type="gene ID" value="ASIC015857"/>
</dbReference>
<gene>
    <name evidence="1" type="ORF">ZHAS_00015857</name>
</gene>
<dbReference type="EMBL" id="KE525333">
    <property type="protein sequence ID" value="KFB47784.1"/>
    <property type="molecule type" value="Genomic_DNA"/>
</dbReference>
<reference evidence="1 3" key="1">
    <citation type="journal article" date="2014" name="BMC Genomics">
        <title>Genome sequence of Anopheles sinensis provides insight into genetics basis of mosquito competence for malaria parasites.</title>
        <authorList>
            <person name="Zhou D."/>
            <person name="Zhang D."/>
            <person name="Ding G."/>
            <person name="Shi L."/>
            <person name="Hou Q."/>
            <person name="Ye Y."/>
            <person name="Xu Y."/>
            <person name="Zhou H."/>
            <person name="Xiong C."/>
            <person name="Li S."/>
            <person name="Yu J."/>
            <person name="Hong S."/>
            <person name="Yu X."/>
            <person name="Zou P."/>
            <person name="Chen C."/>
            <person name="Chang X."/>
            <person name="Wang W."/>
            <person name="Lv Y."/>
            <person name="Sun Y."/>
            <person name="Ma L."/>
            <person name="Shen B."/>
            <person name="Zhu C."/>
        </authorList>
    </citation>
    <scope>NUCLEOTIDE SEQUENCE [LARGE SCALE GENOMIC DNA]</scope>
</reference>
<reference evidence="2" key="2">
    <citation type="submission" date="2020-05" db="UniProtKB">
        <authorList>
            <consortium name="EnsemblMetazoa"/>
        </authorList>
    </citation>
    <scope>IDENTIFICATION</scope>
</reference>
<name>A0A084WC40_ANOSI</name>
<dbReference type="VEuPathDB" id="VectorBase:ASIC015857"/>
<dbReference type="Proteomes" id="UP000030765">
    <property type="component" value="Unassembled WGS sequence"/>
</dbReference>
<keyword evidence="3" id="KW-1185">Reference proteome</keyword>
<dbReference type="GO" id="GO:0016787">
    <property type="term" value="F:hydrolase activity"/>
    <property type="evidence" value="ECO:0007669"/>
    <property type="project" value="UniProtKB-KW"/>
</dbReference>
<evidence type="ECO:0000313" key="3">
    <source>
        <dbReference type="Proteomes" id="UP000030765"/>
    </source>
</evidence>
<sequence>MAFITPFLANYFPLPGFGGAGGRFCALLQKAIPGEMQPQCNGKSEGGTAFRSITPRKSFVFVGNAVPVSRERSGKIEPHWMDVLGEGNPTSQRLRSWDGSSVQCFQRTPLTVEVCHIQPTSLWAHIQQ</sequence>
<protein>
    <submittedName>
        <fullName evidence="1 2">Inosine-uridine nucleoside N-ribohydrolase</fullName>
    </submittedName>
</protein>
<evidence type="ECO:0000313" key="2">
    <source>
        <dbReference type="EnsemblMetazoa" id="ASIC015857-PA"/>
    </source>
</evidence>
<dbReference type="AlphaFoldDB" id="A0A084WC40"/>